<evidence type="ECO:0000313" key="2">
    <source>
        <dbReference type="EMBL" id="VVD00242.1"/>
    </source>
</evidence>
<keyword evidence="1" id="KW-0812">Transmembrane</keyword>
<keyword evidence="1" id="KW-0472">Membrane</keyword>
<sequence>MLLVIHVSYTSSVDFAGVKLLNCDLIFKELSVYFFIFYFLIALCEFEGIGETRLKKWPTVEYELSTRLQAISEKRNWIRKLKILQCIECTVGTTREPSGDGGAKK</sequence>
<proteinExistence type="predicted"/>
<evidence type="ECO:0000256" key="1">
    <source>
        <dbReference type="SAM" id="Phobius"/>
    </source>
</evidence>
<organism evidence="2 3">
    <name type="scientific">Leptidea sinapis</name>
    <dbReference type="NCBI Taxonomy" id="189913"/>
    <lineage>
        <taxon>Eukaryota</taxon>
        <taxon>Metazoa</taxon>
        <taxon>Ecdysozoa</taxon>
        <taxon>Arthropoda</taxon>
        <taxon>Hexapoda</taxon>
        <taxon>Insecta</taxon>
        <taxon>Pterygota</taxon>
        <taxon>Neoptera</taxon>
        <taxon>Endopterygota</taxon>
        <taxon>Lepidoptera</taxon>
        <taxon>Glossata</taxon>
        <taxon>Ditrysia</taxon>
        <taxon>Papilionoidea</taxon>
        <taxon>Pieridae</taxon>
        <taxon>Dismorphiinae</taxon>
        <taxon>Leptidea</taxon>
    </lineage>
</organism>
<evidence type="ECO:0000313" key="3">
    <source>
        <dbReference type="Proteomes" id="UP000324832"/>
    </source>
</evidence>
<feature type="transmembrane region" description="Helical" evidence="1">
    <location>
        <begin position="30"/>
        <end position="49"/>
    </location>
</feature>
<accession>A0A5E4QSM9</accession>
<keyword evidence="1" id="KW-1133">Transmembrane helix</keyword>
<reference evidence="2 3" key="1">
    <citation type="submission" date="2017-07" db="EMBL/GenBank/DDBJ databases">
        <authorList>
            <person name="Talla V."/>
            <person name="Backstrom N."/>
        </authorList>
    </citation>
    <scope>NUCLEOTIDE SEQUENCE [LARGE SCALE GENOMIC DNA]</scope>
</reference>
<dbReference type="Proteomes" id="UP000324832">
    <property type="component" value="Unassembled WGS sequence"/>
</dbReference>
<protein>
    <submittedName>
        <fullName evidence="2">Uncharacterized protein</fullName>
    </submittedName>
</protein>
<dbReference type="EMBL" id="FZQP02004556">
    <property type="protein sequence ID" value="VVD00242.1"/>
    <property type="molecule type" value="Genomic_DNA"/>
</dbReference>
<dbReference type="AlphaFoldDB" id="A0A5E4QSM9"/>
<keyword evidence="3" id="KW-1185">Reference proteome</keyword>
<gene>
    <name evidence="2" type="ORF">LSINAPIS_LOCUS10923</name>
</gene>
<name>A0A5E4QSM9_9NEOP</name>